<evidence type="ECO:0000256" key="1">
    <source>
        <dbReference type="SAM" id="MobiDB-lite"/>
    </source>
</evidence>
<feature type="region of interest" description="Disordered" evidence="1">
    <location>
        <begin position="164"/>
        <end position="184"/>
    </location>
</feature>
<evidence type="ECO:0000313" key="3">
    <source>
        <dbReference type="Proteomes" id="UP000619761"/>
    </source>
</evidence>
<protein>
    <recommendedName>
        <fullName evidence="4">Lipoprotein</fullName>
    </recommendedName>
</protein>
<dbReference type="EMBL" id="BMYZ01000003">
    <property type="protein sequence ID" value="GGY83382.1"/>
    <property type="molecule type" value="Genomic_DNA"/>
</dbReference>
<gene>
    <name evidence="2" type="ORF">GCM10011613_30340</name>
</gene>
<dbReference type="Proteomes" id="UP000619761">
    <property type="component" value="Unassembled WGS sequence"/>
</dbReference>
<dbReference type="RefSeq" id="WP_189420125.1">
    <property type="nucleotide sequence ID" value="NZ_BMYZ01000003.1"/>
</dbReference>
<sequence length="427" mass="48688">MLNFPKDSFNFIVFTSLVLSGCTPSAYMQPVTGDLSTIKFELPQGDKKITIYEKPEQCAGPTFVPMMKDETFKEVKVKQGEKVSFTVDYVLERQRDKKLFVNKACQITYTLNATDKDYHLKYVIYSGGVCNLEAQRLAGAQRVREPDMFQREYILSSKGSLTASHCKPQKKSEESVVEQPQSKKAPEEITVEQFQPKIYPMQVKGVVFSIDMPLIEGEDLQHQQDRIFTLSNEDTENKSMRKYVKAQKALDEKSTYILRSGMSIPHPKHLFDTFLEYKISANCQPQKKYLHCEYKAVDGFYSRDLPPSVSLDGNQTVEQMEASEISTLSLLNTRPVIQKETFNSGLSLEKLQPILRKNNFSVKSKGSRLSLYRAKFNYNAELTQKKAKSGYVITASVEVDPQKRSAYYSDFVTPFNQIINDIKASAQ</sequence>
<keyword evidence="3" id="KW-1185">Reference proteome</keyword>
<proteinExistence type="predicted"/>
<evidence type="ECO:0000313" key="2">
    <source>
        <dbReference type="EMBL" id="GGY83382.1"/>
    </source>
</evidence>
<organism evidence="2 3">
    <name type="scientific">Cellvibrio zantedeschiae</name>
    <dbReference type="NCBI Taxonomy" id="1237077"/>
    <lineage>
        <taxon>Bacteria</taxon>
        <taxon>Pseudomonadati</taxon>
        <taxon>Pseudomonadota</taxon>
        <taxon>Gammaproteobacteria</taxon>
        <taxon>Cellvibrionales</taxon>
        <taxon>Cellvibrionaceae</taxon>
        <taxon>Cellvibrio</taxon>
    </lineage>
</organism>
<dbReference type="PROSITE" id="PS51257">
    <property type="entry name" value="PROKAR_LIPOPROTEIN"/>
    <property type="match status" value="1"/>
</dbReference>
<name>A0ABQ3BBS9_9GAMM</name>
<evidence type="ECO:0008006" key="4">
    <source>
        <dbReference type="Google" id="ProtNLM"/>
    </source>
</evidence>
<comment type="caution">
    <text evidence="2">The sequence shown here is derived from an EMBL/GenBank/DDBJ whole genome shotgun (WGS) entry which is preliminary data.</text>
</comment>
<accession>A0ABQ3BBS9</accession>
<reference evidence="3" key="1">
    <citation type="journal article" date="2019" name="Int. J. Syst. Evol. Microbiol.">
        <title>The Global Catalogue of Microorganisms (GCM) 10K type strain sequencing project: providing services to taxonomists for standard genome sequencing and annotation.</title>
        <authorList>
            <consortium name="The Broad Institute Genomics Platform"/>
            <consortium name="The Broad Institute Genome Sequencing Center for Infectious Disease"/>
            <person name="Wu L."/>
            <person name="Ma J."/>
        </authorList>
    </citation>
    <scope>NUCLEOTIDE SEQUENCE [LARGE SCALE GENOMIC DNA]</scope>
    <source>
        <strain evidence="3">KCTC 32239</strain>
    </source>
</reference>